<keyword evidence="2" id="KW-1185">Reference proteome</keyword>
<reference evidence="1" key="2">
    <citation type="submission" date="2020-11" db="EMBL/GenBank/DDBJ databases">
        <authorList>
            <person name="McCartney M.A."/>
            <person name="Auch B."/>
            <person name="Kono T."/>
            <person name="Mallez S."/>
            <person name="Becker A."/>
            <person name="Gohl D.M."/>
            <person name="Silverstein K.A.T."/>
            <person name="Koren S."/>
            <person name="Bechman K.B."/>
            <person name="Herman A."/>
            <person name="Abrahante J.E."/>
            <person name="Garbe J."/>
        </authorList>
    </citation>
    <scope>NUCLEOTIDE SEQUENCE</scope>
    <source>
        <strain evidence="1">Duluth1</strain>
        <tissue evidence="1">Whole animal</tissue>
    </source>
</reference>
<evidence type="ECO:0000313" key="1">
    <source>
        <dbReference type="EMBL" id="KAH3869627.1"/>
    </source>
</evidence>
<dbReference type="Proteomes" id="UP000828390">
    <property type="component" value="Unassembled WGS sequence"/>
</dbReference>
<dbReference type="EMBL" id="JAIWYP010000002">
    <property type="protein sequence ID" value="KAH3869627.1"/>
    <property type="molecule type" value="Genomic_DNA"/>
</dbReference>
<evidence type="ECO:0000313" key="2">
    <source>
        <dbReference type="Proteomes" id="UP000828390"/>
    </source>
</evidence>
<reference evidence="1" key="1">
    <citation type="journal article" date="2019" name="bioRxiv">
        <title>The Genome of the Zebra Mussel, Dreissena polymorpha: A Resource for Invasive Species Research.</title>
        <authorList>
            <person name="McCartney M.A."/>
            <person name="Auch B."/>
            <person name="Kono T."/>
            <person name="Mallez S."/>
            <person name="Zhang Y."/>
            <person name="Obille A."/>
            <person name="Becker A."/>
            <person name="Abrahante J.E."/>
            <person name="Garbe J."/>
            <person name="Badalamenti J.P."/>
            <person name="Herman A."/>
            <person name="Mangelson H."/>
            <person name="Liachko I."/>
            <person name="Sullivan S."/>
            <person name="Sone E.D."/>
            <person name="Koren S."/>
            <person name="Silverstein K.A.T."/>
            <person name="Beckman K.B."/>
            <person name="Gohl D.M."/>
        </authorList>
    </citation>
    <scope>NUCLEOTIDE SEQUENCE</scope>
    <source>
        <strain evidence="1">Duluth1</strain>
        <tissue evidence="1">Whole animal</tissue>
    </source>
</reference>
<organism evidence="1 2">
    <name type="scientific">Dreissena polymorpha</name>
    <name type="common">Zebra mussel</name>
    <name type="synonym">Mytilus polymorpha</name>
    <dbReference type="NCBI Taxonomy" id="45954"/>
    <lineage>
        <taxon>Eukaryota</taxon>
        <taxon>Metazoa</taxon>
        <taxon>Spiralia</taxon>
        <taxon>Lophotrochozoa</taxon>
        <taxon>Mollusca</taxon>
        <taxon>Bivalvia</taxon>
        <taxon>Autobranchia</taxon>
        <taxon>Heteroconchia</taxon>
        <taxon>Euheterodonta</taxon>
        <taxon>Imparidentia</taxon>
        <taxon>Neoheterodontei</taxon>
        <taxon>Myida</taxon>
        <taxon>Dreissenoidea</taxon>
        <taxon>Dreissenidae</taxon>
        <taxon>Dreissena</taxon>
    </lineage>
</organism>
<protein>
    <submittedName>
        <fullName evidence="1">Uncharacterized protein</fullName>
    </submittedName>
</protein>
<accession>A0A9D4RKF4</accession>
<sequence length="72" mass="8057">MEVWRTYSAGQGKLFGILKNLQCWARKALCKSGGPTKQGKESPMNVWRTYSAGKGKLYGSLEDLQCRTMKAL</sequence>
<dbReference type="AlphaFoldDB" id="A0A9D4RKF4"/>
<comment type="caution">
    <text evidence="1">The sequence shown here is derived from an EMBL/GenBank/DDBJ whole genome shotgun (WGS) entry which is preliminary data.</text>
</comment>
<proteinExistence type="predicted"/>
<gene>
    <name evidence="1" type="ORF">DPMN_032796</name>
</gene>
<name>A0A9D4RKF4_DREPO</name>